<gene>
    <name evidence="2" type="ORF">EBT44_04120</name>
</gene>
<evidence type="ECO:0000313" key="3">
    <source>
        <dbReference type="Proteomes" id="UP000740727"/>
    </source>
</evidence>
<proteinExistence type="predicted"/>
<accession>A0A965GCW2</accession>
<organism evidence="2 3">
    <name type="scientific">Candidatus Fonsibacter lacus</name>
    <dbReference type="NCBI Taxonomy" id="2576439"/>
    <lineage>
        <taxon>Bacteria</taxon>
        <taxon>Pseudomonadati</taxon>
        <taxon>Pseudomonadota</taxon>
        <taxon>Alphaproteobacteria</taxon>
        <taxon>Candidatus Pelagibacterales</taxon>
        <taxon>Candidatus Pelagibacterales incertae sedis</taxon>
        <taxon>Candidatus Fonsibacter</taxon>
    </lineage>
</organism>
<dbReference type="Pfam" id="PF13524">
    <property type="entry name" value="Glyco_trans_1_2"/>
    <property type="match status" value="1"/>
</dbReference>
<sequence>MMSVPPTRGEFSRSRLQNRTTCPRCGLEIIRLSQDQIGKILLPDQLVGHYVPRNLNRFDCPKILVIGDTHHGPDPLQMLLSYIEQEEFDDILCANTPHHAHWSAALGRRAVGWWPSPDVRHYPQPTVLAEARDRAPVFVGQVGRWHPRRQTSIEFLRRCGLNPRHVYAPAEIASRLYARSLVSLNFTLNGDTNARIFEVLSSGGCLVTDRLEQQGGLRSLFTEGEHFLGYDDDDELVSQVRWALSHPREAVEIARRGNEAYVAKHLPEIRVRKFWDHVNGR</sequence>
<feature type="non-terminal residue" evidence="2">
    <location>
        <position position="281"/>
    </location>
</feature>
<dbReference type="Proteomes" id="UP000740727">
    <property type="component" value="Unassembled WGS sequence"/>
</dbReference>
<reference evidence="2" key="1">
    <citation type="submission" date="2018-10" db="EMBL/GenBank/DDBJ databases">
        <title>Iterative Subtractive Binning of Freshwater Chronoseries Metagenomes Recovers Nearly Complete Genomes from over Four Hundred Novel Species.</title>
        <authorList>
            <person name="Rodriguez-R L.M."/>
            <person name="Tsementzi D."/>
            <person name="Luo C."/>
            <person name="Konstantinidis K.T."/>
        </authorList>
    </citation>
    <scope>NUCLEOTIDE SEQUENCE</scope>
    <source>
        <strain evidence="2">WB5_2A_028</strain>
    </source>
</reference>
<comment type="caution">
    <text evidence="2">The sequence shown here is derived from an EMBL/GenBank/DDBJ whole genome shotgun (WGS) entry which is preliminary data.</text>
</comment>
<feature type="domain" description="Spore protein YkvP/CgeB glycosyl transferase-like" evidence="1">
    <location>
        <begin position="169"/>
        <end position="274"/>
    </location>
</feature>
<protein>
    <submittedName>
        <fullName evidence="2">Glycosyltransferase family 1 protein</fullName>
    </submittedName>
</protein>
<dbReference type="EMBL" id="RFXN01000045">
    <property type="protein sequence ID" value="NBR94007.1"/>
    <property type="molecule type" value="Genomic_DNA"/>
</dbReference>
<dbReference type="AlphaFoldDB" id="A0A965GCW2"/>
<dbReference type="InterPro" id="IPR055259">
    <property type="entry name" value="YkvP/CgeB_Glyco_trans-like"/>
</dbReference>
<evidence type="ECO:0000313" key="2">
    <source>
        <dbReference type="EMBL" id="NBR94007.1"/>
    </source>
</evidence>
<evidence type="ECO:0000259" key="1">
    <source>
        <dbReference type="Pfam" id="PF13524"/>
    </source>
</evidence>
<name>A0A965GCW2_9PROT</name>